<keyword evidence="8" id="KW-0560">Oxidoreductase</keyword>
<evidence type="ECO:0000256" key="5">
    <source>
        <dbReference type="ARBA" id="ARBA00023136"/>
    </source>
</evidence>
<feature type="transmembrane region" description="Helical" evidence="6">
    <location>
        <begin position="100"/>
        <end position="120"/>
    </location>
</feature>
<accession>A0A075G668</accession>
<sequence length="537" mass="58782">MITSDPLTFITLAPIAFGLTLLILPHIAPASMADYIRKIARSLSMGLALAIFAITSALFLGQIGNIDWLDIMQGDYVLQNEAVVLLDEIGVRWVVGVDALSFPMVWLTAMLIPVSMLVEWDAEKGHIFHPLILIMEGALLGVFVVLDLFVFYVFWELTLIPMFFLILVWGGADRRYASMKFFIYTFTASVLMLIGILVMYFNTGDASLAGSLTGHHFDLVSMTAQAAGGGLIAGEGLRHFVWILLLIGFATKMPSVPVHTWLPDAHVQAPTAGSMLLAGVMLKMGAYGFLRVAVTIFPESTVVFIPLLIVLGMVSLVYGAIVCMGQTNLKRMVAYSSVSHMGLIFLGIATMQPLGIAGALFMMFAHGIISPLLFAVAGSFKHHYHTLEIGSMRGIAHHSPWLAGHMMLGWMASLGLPLLAGFVAEVAVLIAFWMTFGWLVILPALTLIITAVYYLTSMQKTIFEGGDPHVGILPESLHGEEPRDITWHENAGMFILAAFTVLFGILPFIFWDMMSDWSTEFMLETLVDAMNSKGVKP</sequence>
<dbReference type="PANTHER" id="PTHR43507:SF1">
    <property type="entry name" value="NADH-UBIQUINONE OXIDOREDUCTASE CHAIN 4"/>
    <property type="match status" value="1"/>
</dbReference>
<protein>
    <submittedName>
        <fullName evidence="8">F420H2 dehydrogenase subunit M (NuoM)</fullName>
        <ecNumber evidence="8">1.6.5.3</ecNumber>
    </submittedName>
</protein>
<dbReference type="EC" id="1.6.5.3" evidence="8"/>
<evidence type="ECO:0000256" key="2">
    <source>
        <dbReference type="ARBA" id="ARBA00009025"/>
    </source>
</evidence>
<reference evidence="8" key="1">
    <citation type="journal article" date="2014" name="Genome Biol. Evol.">
        <title>Pangenome evidence for extensive interdomain horizontal transfer affecting lineage core and shell genes in uncultured planktonic thaumarchaeota and euryarchaeota.</title>
        <authorList>
            <person name="Deschamps P."/>
            <person name="Zivanovic Y."/>
            <person name="Moreira D."/>
            <person name="Rodriguez-Valera F."/>
            <person name="Lopez-Garcia P."/>
        </authorList>
    </citation>
    <scope>NUCLEOTIDE SEQUENCE</scope>
</reference>
<dbReference type="GO" id="GO:0008137">
    <property type="term" value="F:NADH dehydrogenase (ubiquinone) activity"/>
    <property type="evidence" value="ECO:0007669"/>
    <property type="project" value="InterPro"/>
</dbReference>
<comment type="similarity">
    <text evidence="2">Belongs to the complex I subunit 4 family.</text>
</comment>
<feature type="domain" description="NADH:quinone oxidoreductase/Mrp antiporter transmembrane" evidence="7">
    <location>
        <begin position="147"/>
        <end position="443"/>
    </location>
</feature>
<feature type="transmembrane region" description="Helical" evidence="6">
    <location>
        <begin position="240"/>
        <end position="262"/>
    </location>
</feature>
<dbReference type="GO" id="GO:0003954">
    <property type="term" value="F:NADH dehydrogenase activity"/>
    <property type="evidence" value="ECO:0007669"/>
    <property type="project" value="TreeGrafter"/>
</dbReference>
<evidence type="ECO:0000259" key="7">
    <source>
        <dbReference type="Pfam" id="PF00361"/>
    </source>
</evidence>
<evidence type="ECO:0000256" key="1">
    <source>
        <dbReference type="ARBA" id="ARBA00004141"/>
    </source>
</evidence>
<keyword evidence="4 6" id="KW-1133">Transmembrane helix</keyword>
<dbReference type="GO" id="GO:0042773">
    <property type="term" value="P:ATP synthesis coupled electron transport"/>
    <property type="evidence" value="ECO:0007669"/>
    <property type="project" value="InterPro"/>
</dbReference>
<dbReference type="AlphaFoldDB" id="A0A075G668"/>
<dbReference type="InterPro" id="IPR010227">
    <property type="entry name" value="NADH_Q_OxRdtase_chainM/4"/>
</dbReference>
<feature type="transmembrane region" description="Helical" evidence="6">
    <location>
        <begin position="491"/>
        <end position="511"/>
    </location>
</feature>
<evidence type="ECO:0000256" key="3">
    <source>
        <dbReference type="ARBA" id="ARBA00022692"/>
    </source>
</evidence>
<feature type="transmembrane region" description="Helical" evidence="6">
    <location>
        <begin position="181"/>
        <end position="201"/>
    </location>
</feature>
<dbReference type="GO" id="GO:0015990">
    <property type="term" value="P:electron transport coupled proton transport"/>
    <property type="evidence" value="ECO:0007669"/>
    <property type="project" value="TreeGrafter"/>
</dbReference>
<dbReference type="Pfam" id="PF00361">
    <property type="entry name" value="Proton_antipo_M"/>
    <property type="match status" value="1"/>
</dbReference>
<evidence type="ECO:0000256" key="4">
    <source>
        <dbReference type="ARBA" id="ARBA00022989"/>
    </source>
</evidence>
<feature type="transmembrane region" description="Helical" evidence="6">
    <location>
        <begin position="332"/>
        <end position="350"/>
    </location>
</feature>
<comment type="subcellular location">
    <subcellularLocation>
        <location evidence="1">Membrane</location>
        <topology evidence="1">Multi-pass membrane protein</topology>
    </subcellularLocation>
</comment>
<feature type="transmembrane region" description="Helical" evidence="6">
    <location>
        <begin position="152"/>
        <end position="169"/>
    </location>
</feature>
<feature type="transmembrane region" description="Helical" evidence="6">
    <location>
        <begin position="6"/>
        <end position="27"/>
    </location>
</feature>
<feature type="transmembrane region" description="Helical" evidence="6">
    <location>
        <begin position="127"/>
        <end position="146"/>
    </location>
</feature>
<feature type="transmembrane region" description="Helical" evidence="6">
    <location>
        <begin position="274"/>
        <end position="297"/>
    </location>
</feature>
<dbReference type="InterPro" id="IPR001750">
    <property type="entry name" value="ND/Mrp_TM"/>
</dbReference>
<keyword evidence="3 6" id="KW-0812">Transmembrane</keyword>
<dbReference type="PANTHER" id="PTHR43507">
    <property type="entry name" value="NADH-UBIQUINONE OXIDOREDUCTASE CHAIN 4"/>
    <property type="match status" value="1"/>
</dbReference>
<feature type="transmembrane region" description="Helical" evidence="6">
    <location>
        <begin position="356"/>
        <end position="380"/>
    </location>
</feature>
<organism evidence="8">
    <name type="scientific">uncultured marine group II/III euryarchaeote AD1000_96_E06</name>
    <dbReference type="NCBI Taxonomy" id="1457830"/>
    <lineage>
        <taxon>Archaea</taxon>
        <taxon>Methanobacteriati</taxon>
        <taxon>Methanobacteriota</taxon>
        <taxon>environmental samples</taxon>
    </lineage>
</organism>
<dbReference type="NCBIfam" id="TIGR01972">
    <property type="entry name" value="NDH_I_M"/>
    <property type="match status" value="1"/>
</dbReference>
<evidence type="ECO:0000313" key="8">
    <source>
        <dbReference type="EMBL" id="AIE97262.1"/>
    </source>
</evidence>
<keyword evidence="5 6" id="KW-0472">Membrane</keyword>
<gene>
    <name evidence="8" type="primary">nuoM</name>
</gene>
<feature type="transmembrane region" description="Helical" evidence="6">
    <location>
        <begin position="401"/>
        <end position="424"/>
    </location>
</feature>
<dbReference type="EMBL" id="KF900503">
    <property type="protein sequence ID" value="AIE97262.1"/>
    <property type="molecule type" value="Genomic_DNA"/>
</dbReference>
<dbReference type="GO" id="GO:0016020">
    <property type="term" value="C:membrane"/>
    <property type="evidence" value="ECO:0007669"/>
    <property type="project" value="UniProtKB-SubCell"/>
</dbReference>
<proteinExistence type="inferred from homology"/>
<dbReference type="GO" id="GO:0048039">
    <property type="term" value="F:ubiquinone binding"/>
    <property type="evidence" value="ECO:0007669"/>
    <property type="project" value="TreeGrafter"/>
</dbReference>
<dbReference type="InterPro" id="IPR003918">
    <property type="entry name" value="NADH_UbQ_OxRdtase"/>
</dbReference>
<feature type="transmembrane region" description="Helical" evidence="6">
    <location>
        <begin position="430"/>
        <end position="455"/>
    </location>
</feature>
<feature type="transmembrane region" description="Helical" evidence="6">
    <location>
        <begin position="303"/>
        <end position="325"/>
    </location>
</feature>
<feature type="transmembrane region" description="Helical" evidence="6">
    <location>
        <begin position="39"/>
        <end position="60"/>
    </location>
</feature>
<dbReference type="PRINTS" id="PR01437">
    <property type="entry name" value="NUOXDRDTASE4"/>
</dbReference>
<name>A0A075G668_9EURY</name>
<evidence type="ECO:0000256" key="6">
    <source>
        <dbReference type="SAM" id="Phobius"/>
    </source>
</evidence>